<dbReference type="SUPFAM" id="SSF55729">
    <property type="entry name" value="Acyl-CoA N-acyltransferases (Nat)"/>
    <property type="match status" value="1"/>
</dbReference>
<dbReference type="EMBL" id="QJUE01000004">
    <property type="protein sequence ID" value="PYE01653.1"/>
    <property type="molecule type" value="Genomic_DNA"/>
</dbReference>
<keyword evidence="4" id="KW-0012">Acyltransferase</keyword>
<keyword evidence="2 5" id="KW-0963">Cytoplasm</keyword>
<feature type="domain" description="N-acetyltransferase" evidence="6">
    <location>
        <begin position="3"/>
        <end position="148"/>
    </location>
</feature>
<dbReference type="Proteomes" id="UP000247807">
    <property type="component" value="Unassembled WGS sequence"/>
</dbReference>
<comment type="subcellular location">
    <subcellularLocation>
        <location evidence="5">Cytoplasm</location>
    </subcellularLocation>
</comment>
<comment type="caution">
    <text evidence="7">The sequence shown here is derived from an EMBL/GenBank/DDBJ whole genome shotgun (WGS) entry which is preliminary data.</text>
</comment>
<dbReference type="InterPro" id="IPR006464">
    <property type="entry name" value="AcTrfase_RimI/Ard1"/>
</dbReference>
<reference evidence="7 8" key="1">
    <citation type="journal article" date="2018" name="Appl. Environ. Microbiol.">
        <title>Genome rearrangement shapes Prochlorococcus ecological adaptation.</title>
        <authorList>
            <person name="Yan W."/>
            <person name="Wei S."/>
            <person name="Wang Q."/>
            <person name="Xiao X."/>
            <person name="Zeng Q."/>
            <person name="Jiao N."/>
            <person name="Zhang R."/>
        </authorList>
    </citation>
    <scope>NUCLEOTIDE SEQUENCE [LARGE SCALE GENOMIC DNA]</scope>
    <source>
        <strain evidence="7 8">XMU1408</strain>
    </source>
</reference>
<evidence type="ECO:0000256" key="3">
    <source>
        <dbReference type="ARBA" id="ARBA00022679"/>
    </source>
</evidence>
<dbReference type="InterPro" id="IPR000182">
    <property type="entry name" value="GNAT_dom"/>
</dbReference>
<evidence type="ECO:0000313" key="7">
    <source>
        <dbReference type="EMBL" id="PYE01653.1"/>
    </source>
</evidence>
<organism evidence="7 8">
    <name type="scientific">Prochlorococcus marinus XMU1408</name>
    <dbReference type="NCBI Taxonomy" id="2213228"/>
    <lineage>
        <taxon>Bacteria</taxon>
        <taxon>Bacillati</taxon>
        <taxon>Cyanobacteriota</taxon>
        <taxon>Cyanophyceae</taxon>
        <taxon>Synechococcales</taxon>
        <taxon>Prochlorococcaceae</taxon>
        <taxon>Prochlorococcus</taxon>
    </lineage>
</organism>
<dbReference type="InterPro" id="IPR016181">
    <property type="entry name" value="Acyl_CoA_acyltransferase"/>
</dbReference>
<sequence length="150" mass="17244">MNLKIIQLEEMHLNDCFDLDQKSLKGLWTKDQWQRELTDPKRICLGTIDIETKKLLGLCSAWLVTDELHITSIAVHPIHKRKGIGKVLISDLIKRAKALSTKHIILEVKDRNEEAKSFYKSMGFKIVGHRSNFYKDGSDALILTKGLFKK</sequence>
<dbReference type="Pfam" id="PF00583">
    <property type="entry name" value="Acetyltransf_1"/>
    <property type="match status" value="1"/>
</dbReference>
<evidence type="ECO:0000256" key="2">
    <source>
        <dbReference type="ARBA" id="ARBA00022490"/>
    </source>
</evidence>
<dbReference type="RefSeq" id="WP_158466830.1">
    <property type="nucleotide sequence ID" value="NZ_QJUE01000004.1"/>
</dbReference>
<evidence type="ECO:0000313" key="8">
    <source>
        <dbReference type="Proteomes" id="UP000247807"/>
    </source>
</evidence>
<comment type="function">
    <text evidence="5">Acetylates the N-terminal alanine of ribosomal protein bS18.</text>
</comment>
<dbReference type="PROSITE" id="PS51186">
    <property type="entry name" value="GNAT"/>
    <property type="match status" value="1"/>
</dbReference>
<keyword evidence="3 7" id="KW-0808">Transferase</keyword>
<gene>
    <name evidence="7" type="primary">rimI</name>
    <name evidence="7" type="ORF">DNJ73_06110</name>
</gene>
<dbReference type="EC" id="2.3.1.266" evidence="5"/>
<proteinExistence type="inferred from homology"/>
<dbReference type="PANTHER" id="PTHR43420:SF44">
    <property type="entry name" value="ACETYLTRANSFERASE YPEA"/>
    <property type="match status" value="1"/>
</dbReference>
<protein>
    <recommendedName>
        <fullName evidence="5">[Ribosomal protein bS18]-alanine N-acetyltransferase</fullName>
        <ecNumber evidence="5">2.3.1.266</ecNumber>
    </recommendedName>
</protein>
<dbReference type="NCBIfam" id="TIGR01575">
    <property type="entry name" value="rimI"/>
    <property type="match status" value="1"/>
</dbReference>
<evidence type="ECO:0000259" key="6">
    <source>
        <dbReference type="PROSITE" id="PS51186"/>
    </source>
</evidence>
<comment type="similarity">
    <text evidence="1 5">Belongs to the acetyltransferase family. RimI subfamily.</text>
</comment>
<dbReference type="GO" id="GO:0005737">
    <property type="term" value="C:cytoplasm"/>
    <property type="evidence" value="ECO:0007669"/>
    <property type="project" value="UniProtKB-SubCell"/>
</dbReference>
<dbReference type="AlphaFoldDB" id="A0A318R3U7"/>
<evidence type="ECO:0000256" key="1">
    <source>
        <dbReference type="ARBA" id="ARBA00005395"/>
    </source>
</evidence>
<evidence type="ECO:0000256" key="4">
    <source>
        <dbReference type="ARBA" id="ARBA00023315"/>
    </source>
</evidence>
<evidence type="ECO:0000256" key="5">
    <source>
        <dbReference type="RuleBase" id="RU363094"/>
    </source>
</evidence>
<dbReference type="Gene3D" id="3.40.630.30">
    <property type="match status" value="1"/>
</dbReference>
<dbReference type="CDD" id="cd04301">
    <property type="entry name" value="NAT_SF"/>
    <property type="match status" value="1"/>
</dbReference>
<comment type="catalytic activity">
    <reaction evidence="5">
        <text>N-terminal L-alanyl-[ribosomal protein bS18] + acetyl-CoA = N-terminal N(alpha)-acetyl-L-alanyl-[ribosomal protein bS18] + CoA + H(+)</text>
        <dbReference type="Rhea" id="RHEA:43756"/>
        <dbReference type="Rhea" id="RHEA-COMP:10676"/>
        <dbReference type="Rhea" id="RHEA-COMP:10677"/>
        <dbReference type="ChEBI" id="CHEBI:15378"/>
        <dbReference type="ChEBI" id="CHEBI:57287"/>
        <dbReference type="ChEBI" id="CHEBI:57288"/>
        <dbReference type="ChEBI" id="CHEBI:64718"/>
        <dbReference type="ChEBI" id="CHEBI:83683"/>
        <dbReference type="EC" id="2.3.1.266"/>
    </reaction>
</comment>
<dbReference type="GO" id="GO:0008999">
    <property type="term" value="F:protein-N-terminal-alanine acetyltransferase activity"/>
    <property type="evidence" value="ECO:0007669"/>
    <property type="project" value="UniProtKB-EC"/>
</dbReference>
<accession>A0A318R3U7</accession>
<name>A0A318R3U7_PROMR</name>
<dbReference type="InterPro" id="IPR050680">
    <property type="entry name" value="YpeA/RimI_acetyltransf"/>
</dbReference>
<dbReference type="OrthoDB" id="9794566at2"/>
<dbReference type="PANTHER" id="PTHR43420">
    <property type="entry name" value="ACETYLTRANSFERASE"/>
    <property type="match status" value="1"/>
</dbReference>